<evidence type="ECO:0000256" key="2">
    <source>
        <dbReference type="SAM" id="Phobius"/>
    </source>
</evidence>
<comment type="caution">
    <text evidence="3">The sequence shown here is derived from an EMBL/GenBank/DDBJ whole genome shotgun (WGS) entry which is preliminary data.</text>
</comment>
<dbReference type="RefSeq" id="WP_188892206.1">
    <property type="nucleotide sequence ID" value="NZ_BMHY01000013.1"/>
</dbReference>
<evidence type="ECO:0000313" key="4">
    <source>
        <dbReference type="Proteomes" id="UP000600247"/>
    </source>
</evidence>
<organism evidence="3 4">
    <name type="scientific">Paenibacillus radicis</name>
    <name type="common">ex Gao et al. 2016</name>
    <dbReference type="NCBI Taxonomy" id="1737354"/>
    <lineage>
        <taxon>Bacteria</taxon>
        <taxon>Bacillati</taxon>
        <taxon>Bacillota</taxon>
        <taxon>Bacilli</taxon>
        <taxon>Bacillales</taxon>
        <taxon>Paenibacillaceae</taxon>
        <taxon>Paenibacillus</taxon>
    </lineage>
</organism>
<sequence>MVGILLVVVGCYALVAALVHLTYWLKRDRVRVSKHYVLVAHNQHMRMEWLVRSFYAFSRRMGTDAKLTVVDASSMEQTAEIVDRLEQGGGSVFVHGGKVEEDGDQRAENLNDRKRSQGEDESHSRLLWRLRTDGVVTSSEHAILVDLQNPDDLSKMPF</sequence>
<dbReference type="EMBL" id="BMHY01000013">
    <property type="protein sequence ID" value="GGG84379.1"/>
    <property type="molecule type" value="Genomic_DNA"/>
</dbReference>
<feature type="transmembrane region" description="Helical" evidence="2">
    <location>
        <begin position="6"/>
        <end position="25"/>
    </location>
</feature>
<dbReference type="AlphaFoldDB" id="A0A917M8N5"/>
<keyword evidence="2" id="KW-1133">Transmembrane helix</keyword>
<evidence type="ECO:0000256" key="1">
    <source>
        <dbReference type="SAM" id="MobiDB-lite"/>
    </source>
</evidence>
<keyword evidence="2" id="KW-0812">Transmembrane</keyword>
<gene>
    <name evidence="3" type="ORF">GCM10010918_47780</name>
</gene>
<keyword evidence="4" id="KW-1185">Reference proteome</keyword>
<accession>A0A917M8N5</accession>
<feature type="compositionally biased region" description="Basic and acidic residues" evidence="1">
    <location>
        <begin position="97"/>
        <end position="123"/>
    </location>
</feature>
<reference evidence="3 4" key="1">
    <citation type="journal article" date="2014" name="Int. J. Syst. Evol. Microbiol.">
        <title>Complete genome sequence of Corynebacterium casei LMG S-19264T (=DSM 44701T), isolated from a smear-ripened cheese.</title>
        <authorList>
            <consortium name="US DOE Joint Genome Institute (JGI-PGF)"/>
            <person name="Walter F."/>
            <person name="Albersmeier A."/>
            <person name="Kalinowski J."/>
            <person name="Ruckert C."/>
        </authorList>
    </citation>
    <scope>NUCLEOTIDE SEQUENCE [LARGE SCALE GENOMIC DNA]</scope>
    <source>
        <strain evidence="3 4">CGMCC 1.15286</strain>
    </source>
</reference>
<name>A0A917M8N5_9BACL</name>
<feature type="region of interest" description="Disordered" evidence="1">
    <location>
        <begin position="96"/>
        <end position="123"/>
    </location>
</feature>
<protein>
    <submittedName>
        <fullName evidence="3">Uncharacterized protein</fullName>
    </submittedName>
</protein>
<dbReference type="Proteomes" id="UP000600247">
    <property type="component" value="Unassembled WGS sequence"/>
</dbReference>
<evidence type="ECO:0000313" key="3">
    <source>
        <dbReference type="EMBL" id="GGG84379.1"/>
    </source>
</evidence>
<proteinExistence type="predicted"/>
<keyword evidence="2" id="KW-0472">Membrane</keyword>